<dbReference type="Proteomes" id="UP000317093">
    <property type="component" value="Chromosome"/>
</dbReference>
<dbReference type="KEGG" id="knv:Pan216_53720"/>
<dbReference type="Gene3D" id="3.30.200.20">
    <property type="entry name" value="Phosphorylase Kinase, domain 1"/>
    <property type="match status" value="1"/>
</dbReference>
<dbReference type="Gene3D" id="1.10.510.10">
    <property type="entry name" value="Transferase(Phosphotransferase) domain 1"/>
    <property type="match status" value="1"/>
</dbReference>
<evidence type="ECO:0000256" key="3">
    <source>
        <dbReference type="ARBA" id="ARBA00022777"/>
    </source>
</evidence>
<dbReference type="RefSeq" id="WP_419193001.1">
    <property type="nucleotide sequence ID" value="NZ_CP036279.1"/>
</dbReference>
<reference evidence="8 9" key="1">
    <citation type="submission" date="2019-02" db="EMBL/GenBank/DDBJ databases">
        <title>Deep-cultivation of Planctomycetes and their phenomic and genomic characterization uncovers novel biology.</title>
        <authorList>
            <person name="Wiegand S."/>
            <person name="Jogler M."/>
            <person name="Boedeker C."/>
            <person name="Pinto D."/>
            <person name="Vollmers J."/>
            <person name="Rivas-Marin E."/>
            <person name="Kohn T."/>
            <person name="Peeters S.H."/>
            <person name="Heuer A."/>
            <person name="Rast P."/>
            <person name="Oberbeckmann S."/>
            <person name="Bunk B."/>
            <person name="Jeske O."/>
            <person name="Meyerdierks A."/>
            <person name="Storesund J.E."/>
            <person name="Kallscheuer N."/>
            <person name="Luecker S."/>
            <person name="Lage O.M."/>
            <person name="Pohl T."/>
            <person name="Merkel B.J."/>
            <person name="Hornburger P."/>
            <person name="Mueller R.-W."/>
            <person name="Bruemmer F."/>
            <person name="Labrenz M."/>
            <person name="Spormann A.M."/>
            <person name="Op den Camp H."/>
            <person name="Overmann J."/>
            <person name="Amann R."/>
            <person name="Jetten M.S.M."/>
            <person name="Mascher T."/>
            <person name="Medema M.H."/>
            <person name="Devos D.P."/>
            <person name="Kaster A.-K."/>
            <person name="Ovreas L."/>
            <person name="Rohde M."/>
            <person name="Galperin M.Y."/>
            <person name="Jogler C."/>
        </authorList>
    </citation>
    <scope>NUCLEOTIDE SEQUENCE [LARGE SCALE GENOMIC DNA]</scope>
    <source>
        <strain evidence="8 9">Pan216</strain>
    </source>
</reference>
<feature type="region of interest" description="Disordered" evidence="5">
    <location>
        <begin position="266"/>
        <end position="311"/>
    </location>
</feature>
<dbReference type="SUPFAM" id="SSF103190">
    <property type="entry name" value="Sensory domain-like"/>
    <property type="match status" value="1"/>
</dbReference>
<dbReference type="EMBL" id="CP036279">
    <property type="protein sequence ID" value="QDU64482.1"/>
    <property type="molecule type" value="Genomic_DNA"/>
</dbReference>
<dbReference type="Pfam" id="PF00069">
    <property type="entry name" value="Pkinase"/>
    <property type="match status" value="1"/>
</dbReference>
<feature type="domain" description="Protein kinase" evidence="7">
    <location>
        <begin position="100"/>
        <end position="403"/>
    </location>
</feature>
<dbReference type="PROSITE" id="PS50011">
    <property type="entry name" value="PROTEIN_KINASE_DOM"/>
    <property type="match status" value="1"/>
</dbReference>
<keyword evidence="2" id="KW-0547">Nucleotide-binding</keyword>
<dbReference type="PROSITE" id="PS00108">
    <property type="entry name" value="PROTEIN_KINASE_ST"/>
    <property type="match status" value="1"/>
</dbReference>
<evidence type="ECO:0000259" key="7">
    <source>
        <dbReference type="PROSITE" id="PS50011"/>
    </source>
</evidence>
<sequence length="771" mass="85867">MSTNDAKRTETRRRRLEILATLIEAAASEERSSGRAEFAERLDAIREMIVTHVEVYFSSEERRDDPTDEFTTPETERVVASPQDRRDGLFATPPTLPSRYRALNLLGKGGLGEVWEVHDVKMNRRVALKRLRDSRGHNDARDRFLREAVVTGQLEHPSIVAVHELANVDDPFYTMSILRGESLEQAIKAYHKRRRGGEDHESDRQRLVDVFARACEAVACAHCRGIIHRDLKPSNIMLGEHGEVSVVDWGLAKRLEPDPKEVAWEQANAPKPSSLVDSNLGLSLSDENPSNTEPGSVLGTPAYLSPEQARGDHDAITTSADIFCLGGILFAILTGHPPHLLCVGESKKEFLVRVAEGEIRRPREINVHVSPALEAIALKAMRREPEDRYRRVEEMLADLRSWQACEPISVFRESMPQRLARWIARRRLLALAAAFGLIASLIVATTLIVGSIMESTERTREISRNLQLMAGRVEADLEFRLNEMRNLTVLLAEMPSSHRRLAKDHDQSLEIELADLFIDFMRQQPRCMQMMLLDSHQETVLRVVRPDLKHMPVVEKDGKLSALASSAAREAQQLAVGGLYTSLTQLGTHDTQAKDLSGVSYFSSPVYALHQKQPLGTVVLGWDLALDESSIPKGIAVTEDGISLTLASPTGLYVVGVDHADGESRVQAGLVTSVYPELAPLFNHHQGPNSLEITTKSSAPRVIFARKFYYNPNEPSRYVVLIISHPLDQMLSNQRWMIGSLAVIIGGIILVVVGIAIAITRALLQLAQRRS</sequence>
<protein>
    <submittedName>
        <fullName evidence="8">Serine/threonine-protein kinase PknD</fullName>
        <ecNumber evidence="8">2.7.11.1</ecNumber>
    </submittedName>
</protein>
<dbReference type="GO" id="GO:0004674">
    <property type="term" value="F:protein serine/threonine kinase activity"/>
    <property type="evidence" value="ECO:0007669"/>
    <property type="project" value="UniProtKB-EC"/>
</dbReference>
<dbReference type="PANTHER" id="PTHR43289:SF6">
    <property type="entry name" value="SERINE_THREONINE-PROTEIN KINASE NEKL-3"/>
    <property type="match status" value="1"/>
</dbReference>
<evidence type="ECO:0000313" key="8">
    <source>
        <dbReference type="EMBL" id="QDU64482.1"/>
    </source>
</evidence>
<dbReference type="Gene3D" id="3.30.450.20">
    <property type="entry name" value="PAS domain"/>
    <property type="match status" value="1"/>
</dbReference>
<dbReference type="EC" id="2.7.11.1" evidence="8"/>
<dbReference type="InterPro" id="IPR008271">
    <property type="entry name" value="Ser/Thr_kinase_AS"/>
</dbReference>
<keyword evidence="4" id="KW-0067">ATP-binding</keyword>
<dbReference type="InterPro" id="IPR011009">
    <property type="entry name" value="Kinase-like_dom_sf"/>
</dbReference>
<accession>A0A518BBY7</accession>
<evidence type="ECO:0000256" key="4">
    <source>
        <dbReference type="ARBA" id="ARBA00022840"/>
    </source>
</evidence>
<evidence type="ECO:0000256" key="5">
    <source>
        <dbReference type="SAM" id="MobiDB-lite"/>
    </source>
</evidence>
<dbReference type="SUPFAM" id="SSF56112">
    <property type="entry name" value="Protein kinase-like (PK-like)"/>
    <property type="match status" value="1"/>
</dbReference>
<dbReference type="SMART" id="SM00220">
    <property type="entry name" value="S_TKc"/>
    <property type="match status" value="1"/>
</dbReference>
<dbReference type="AlphaFoldDB" id="A0A518BBY7"/>
<feature type="transmembrane region" description="Helical" evidence="6">
    <location>
        <begin position="428"/>
        <end position="453"/>
    </location>
</feature>
<name>A0A518BBY7_9BACT</name>
<dbReference type="InterPro" id="IPR000719">
    <property type="entry name" value="Prot_kinase_dom"/>
</dbReference>
<evidence type="ECO:0000313" key="9">
    <source>
        <dbReference type="Proteomes" id="UP000317093"/>
    </source>
</evidence>
<keyword evidence="6" id="KW-1133">Transmembrane helix</keyword>
<organism evidence="8 9">
    <name type="scientific">Kolteria novifilia</name>
    <dbReference type="NCBI Taxonomy" id="2527975"/>
    <lineage>
        <taxon>Bacteria</taxon>
        <taxon>Pseudomonadati</taxon>
        <taxon>Planctomycetota</taxon>
        <taxon>Planctomycetia</taxon>
        <taxon>Kolteriales</taxon>
        <taxon>Kolteriaceae</taxon>
        <taxon>Kolteria</taxon>
    </lineage>
</organism>
<dbReference type="GO" id="GO:0005524">
    <property type="term" value="F:ATP binding"/>
    <property type="evidence" value="ECO:0007669"/>
    <property type="project" value="UniProtKB-KW"/>
</dbReference>
<dbReference type="InterPro" id="IPR029151">
    <property type="entry name" value="Sensor-like_sf"/>
</dbReference>
<gene>
    <name evidence="8" type="primary">pknD_22</name>
    <name evidence="8" type="ORF">Pan216_53720</name>
</gene>
<feature type="region of interest" description="Disordered" evidence="5">
    <location>
        <begin position="60"/>
        <end position="92"/>
    </location>
</feature>
<feature type="compositionally biased region" description="Polar residues" evidence="5">
    <location>
        <begin position="275"/>
        <end position="294"/>
    </location>
</feature>
<proteinExistence type="predicted"/>
<keyword evidence="9" id="KW-1185">Reference proteome</keyword>
<dbReference type="CDD" id="cd14014">
    <property type="entry name" value="STKc_PknB_like"/>
    <property type="match status" value="1"/>
</dbReference>
<feature type="transmembrane region" description="Helical" evidence="6">
    <location>
        <begin position="736"/>
        <end position="764"/>
    </location>
</feature>
<evidence type="ECO:0000256" key="1">
    <source>
        <dbReference type="ARBA" id="ARBA00022679"/>
    </source>
</evidence>
<evidence type="ECO:0000256" key="6">
    <source>
        <dbReference type="SAM" id="Phobius"/>
    </source>
</evidence>
<evidence type="ECO:0000256" key="2">
    <source>
        <dbReference type="ARBA" id="ARBA00022741"/>
    </source>
</evidence>
<keyword evidence="6" id="KW-0812">Transmembrane</keyword>
<keyword evidence="3 8" id="KW-0418">Kinase</keyword>
<keyword evidence="6" id="KW-0472">Membrane</keyword>
<dbReference type="PANTHER" id="PTHR43289">
    <property type="entry name" value="MITOGEN-ACTIVATED PROTEIN KINASE KINASE KINASE 20-RELATED"/>
    <property type="match status" value="1"/>
</dbReference>
<keyword evidence="1 8" id="KW-0808">Transferase</keyword>